<protein>
    <recommendedName>
        <fullName evidence="9">Magnesium transporter CorA</fullName>
    </recommendedName>
</protein>
<evidence type="ECO:0008006" key="9">
    <source>
        <dbReference type="Google" id="ProtNLM"/>
    </source>
</evidence>
<keyword evidence="8" id="KW-1185">Reference proteome</keyword>
<gene>
    <name evidence="7" type="ORF">BW732_04840</name>
</gene>
<dbReference type="SUPFAM" id="SSF143865">
    <property type="entry name" value="CorA soluble domain-like"/>
    <property type="match status" value="1"/>
</dbReference>
<dbReference type="PANTHER" id="PTHR47891">
    <property type="entry name" value="TRANSPORTER-RELATED"/>
    <property type="match status" value="1"/>
</dbReference>
<dbReference type="EMBL" id="CP019609">
    <property type="protein sequence ID" value="AQP53626.1"/>
    <property type="molecule type" value="Genomic_DNA"/>
</dbReference>
<keyword evidence="4 6" id="KW-1133">Transmembrane helix</keyword>
<evidence type="ECO:0000256" key="5">
    <source>
        <dbReference type="ARBA" id="ARBA00023136"/>
    </source>
</evidence>
<dbReference type="CDD" id="cd12827">
    <property type="entry name" value="EcCorA_ZntB-like_u2"/>
    <property type="match status" value="1"/>
</dbReference>
<organism evidence="7 8">
    <name type="scientific">Vagococcus penaei</name>
    <dbReference type="NCBI Taxonomy" id="633807"/>
    <lineage>
        <taxon>Bacteria</taxon>
        <taxon>Bacillati</taxon>
        <taxon>Bacillota</taxon>
        <taxon>Bacilli</taxon>
        <taxon>Lactobacillales</taxon>
        <taxon>Enterococcaceae</taxon>
        <taxon>Vagococcus</taxon>
    </lineage>
</organism>
<dbReference type="SUPFAM" id="SSF144083">
    <property type="entry name" value="Magnesium transport protein CorA, transmembrane region"/>
    <property type="match status" value="1"/>
</dbReference>
<evidence type="ECO:0000313" key="7">
    <source>
        <dbReference type="EMBL" id="AQP53626.1"/>
    </source>
</evidence>
<sequence>MILEHNMEQKVRWVETRSLSDSEKKTLQGMYQIPPEIINYVTDIYEQSSFDNDEITGFKLLIMHMPIQLDSPLRYTTRPVSFLIKGNRIVTFNTLESVVVNQEFEKMRTWSKQEMTVNNFLLTSLYGLFAGFMTTVKTLIKERHRLDELLPKHMTNKNLLDLSYLQQTLTYFNNAAKSNLDAMTDFLESPVGQNLKDTEREQLEDVIIEANQLKHMVQLESEVVDKITQIFDSIMNNNLNDTMGILTVWSLALAIPTVITGFYGMNITLPTFGKPYDWLILIILSLILIFFLVLIIRRIKRF</sequence>
<dbReference type="InterPro" id="IPR047199">
    <property type="entry name" value="CorA-like"/>
</dbReference>
<accession>A0A1Q2D5F1</accession>
<keyword evidence="3 6" id="KW-0812">Transmembrane</keyword>
<evidence type="ECO:0000256" key="3">
    <source>
        <dbReference type="ARBA" id="ARBA00022692"/>
    </source>
</evidence>
<dbReference type="PANTHER" id="PTHR47891:SF1">
    <property type="entry name" value="CORA-MAGNESIUM AND COBALT TRANSPORTER"/>
    <property type="match status" value="1"/>
</dbReference>
<feature type="transmembrane region" description="Helical" evidence="6">
    <location>
        <begin position="276"/>
        <end position="296"/>
    </location>
</feature>
<dbReference type="GO" id="GO:0016020">
    <property type="term" value="C:membrane"/>
    <property type="evidence" value="ECO:0007669"/>
    <property type="project" value="UniProtKB-SubCell"/>
</dbReference>
<reference evidence="7 8" key="1">
    <citation type="journal article" date="2010" name="Int. J. Syst. Evol. Microbiol.">
        <title>Vagococcus penaei sp. nov., isolated from spoilage microbiota of cooked shrimp (Penaeus vannamei).</title>
        <authorList>
            <person name="Jaffres E."/>
            <person name="Prevost H."/>
            <person name="Rossero A."/>
            <person name="Joffraud J.J."/>
            <person name="Dousset X."/>
        </authorList>
    </citation>
    <scope>NUCLEOTIDE SEQUENCE [LARGE SCALE GENOMIC DNA]</scope>
    <source>
        <strain evidence="7 8">CD276</strain>
    </source>
</reference>
<proteinExistence type="inferred from homology"/>
<evidence type="ECO:0000313" key="8">
    <source>
        <dbReference type="Proteomes" id="UP000188246"/>
    </source>
</evidence>
<feature type="transmembrane region" description="Helical" evidence="6">
    <location>
        <begin position="243"/>
        <end position="264"/>
    </location>
</feature>
<evidence type="ECO:0000256" key="4">
    <source>
        <dbReference type="ARBA" id="ARBA00022989"/>
    </source>
</evidence>
<dbReference type="Gene3D" id="1.20.58.340">
    <property type="entry name" value="Magnesium transport protein CorA, transmembrane region"/>
    <property type="match status" value="2"/>
</dbReference>
<dbReference type="Gene3D" id="3.30.460.20">
    <property type="entry name" value="CorA soluble domain-like"/>
    <property type="match status" value="1"/>
</dbReference>
<dbReference type="InterPro" id="IPR045863">
    <property type="entry name" value="CorA_TM1_TM2"/>
</dbReference>
<keyword evidence="5 6" id="KW-0472">Membrane</keyword>
<dbReference type="Pfam" id="PF01544">
    <property type="entry name" value="CorA"/>
    <property type="match status" value="1"/>
</dbReference>
<name>A0A1Q2D5F1_9ENTE</name>
<dbReference type="KEGG" id="vpi:BW732_04840"/>
<dbReference type="InterPro" id="IPR002523">
    <property type="entry name" value="MgTranspt_CorA/ZnTranspt_ZntB"/>
</dbReference>
<evidence type="ECO:0000256" key="6">
    <source>
        <dbReference type="SAM" id="Phobius"/>
    </source>
</evidence>
<dbReference type="Proteomes" id="UP000188246">
    <property type="component" value="Chromosome"/>
</dbReference>
<dbReference type="GO" id="GO:0046873">
    <property type="term" value="F:metal ion transmembrane transporter activity"/>
    <property type="evidence" value="ECO:0007669"/>
    <property type="project" value="InterPro"/>
</dbReference>
<comment type="similarity">
    <text evidence="2">Belongs to the CorA metal ion transporter (MIT) (TC 1.A.35) family.</text>
</comment>
<evidence type="ECO:0000256" key="2">
    <source>
        <dbReference type="ARBA" id="ARBA00009765"/>
    </source>
</evidence>
<dbReference type="InterPro" id="IPR045861">
    <property type="entry name" value="CorA_cytoplasmic_dom"/>
</dbReference>
<evidence type="ECO:0000256" key="1">
    <source>
        <dbReference type="ARBA" id="ARBA00004141"/>
    </source>
</evidence>
<dbReference type="AlphaFoldDB" id="A0A1Q2D5F1"/>
<comment type="subcellular location">
    <subcellularLocation>
        <location evidence="1">Membrane</location>
        <topology evidence="1">Multi-pass membrane protein</topology>
    </subcellularLocation>
</comment>
<dbReference type="STRING" id="633807.BW732_04840"/>
<dbReference type="RefSeq" id="WP_161485517.1">
    <property type="nucleotide sequence ID" value="NZ_CP019609.1"/>
</dbReference>